<keyword evidence="2" id="KW-0472">Membrane</keyword>
<sequence>MNWFIKVLKQYADFNGRARRKEYWMFTLFSSLISYAIQGIYYATEMEPFNYLNMAFSIAILIPSLAVSVRRLHDVNKSGWFLLLYLLPIVGWIWLLILLCKNGEEGPNQYGSDPKNPTDELDEIGTAQA</sequence>
<dbReference type="AlphaFoldDB" id="A0A1M5SCK4"/>
<evidence type="ECO:0000313" key="3">
    <source>
        <dbReference type="EMBL" id="SHH36246.1"/>
    </source>
</evidence>
<evidence type="ECO:0000256" key="1">
    <source>
        <dbReference type="SAM" id="MobiDB-lite"/>
    </source>
</evidence>
<gene>
    <name evidence="3" type="ORF">SAMN05444281_0240</name>
</gene>
<proteinExistence type="predicted"/>
<feature type="transmembrane region" description="Helical" evidence="2">
    <location>
        <begin position="79"/>
        <end position="99"/>
    </location>
</feature>
<evidence type="ECO:0000313" key="4">
    <source>
        <dbReference type="Proteomes" id="UP000184109"/>
    </source>
</evidence>
<feature type="transmembrane region" description="Helical" evidence="2">
    <location>
        <begin position="49"/>
        <end position="67"/>
    </location>
</feature>
<dbReference type="PANTHER" id="PTHR34980">
    <property type="entry name" value="INNER MEMBRANE PROTEIN-RELATED-RELATED"/>
    <property type="match status" value="1"/>
</dbReference>
<accession>A0A1M5SCK4</accession>
<evidence type="ECO:0000256" key="2">
    <source>
        <dbReference type="SAM" id="Phobius"/>
    </source>
</evidence>
<organism evidence="3 4">
    <name type="scientific">Wenyingzhuangia marina</name>
    <dbReference type="NCBI Taxonomy" id="1195760"/>
    <lineage>
        <taxon>Bacteria</taxon>
        <taxon>Pseudomonadati</taxon>
        <taxon>Bacteroidota</taxon>
        <taxon>Flavobacteriia</taxon>
        <taxon>Flavobacteriales</taxon>
        <taxon>Flavobacteriaceae</taxon>
        <taxon>Wenyingzhuangia</taxon>
    </lineage>
</organism>
<dbReference type="OrthoDB" id="9812349at2"/>
<dbReference type="InterPro" id="IPR008523">
    <property type="entry name" value="DUF805"/>
</dbReference>
<protein>
    <submittedName>
        <fullName evidence="3">Uncharacterized membrane protein YhaH, DUF805 family</fullName>
    </submittedName>
</protein>
<dbReference type="GO" id="GO:0005886">
    <property type="term" value="C:plasma membrane"/>
    <property type="evidence" value="ECO:0007669"/>
    <property type="project" value="TreeGrafter"/>
</dbReference>
<feature type="region of interest" description="Disordered" evidence="1">
    <location>
        <begin position="108"/>
        <end position="129"/>
    </location>
</feature>
<keyword evidence="4" id="KW-1185">Reference proteome</keyword>
<dbReference type="EMBL" id="FQXQ01000001">
    <property type="protein sequence ID" value="SHH36246.1"/>
    <property type="molecule type" value="Genomic_DNA"/>
</dbReference>
<dbReference type="RefSeq" id="WP_073117853.1">
    <property type="nucleotide sequence ID" value="NZ_BMEN01000001.1"/>
</dbReference>
<name>A0A1M5SCK4_9FLAO</name>
<keyword evidence="2" id="KW-0812">Transmembrane</keyword>
<reference evidence="4" key="1">
    <citation type="submission" date="2016-11" db="EMBL/GenBank/DDBJ databases">
        <authorList>
            <person name="Varghese N."/>
            <person name="Submissions S."/>
        </authorList>
    </citation>
    <scope>NUCLEOTIDE SEQUENCE [LARGE SCALE GENOMIC DNA]</scope>
    <source>
        <strain evidence="4">DSM 100572</strain>
    </source>
</reference>
<dbReference type="PANTHER" id="PTHR34980:SF2">
    <property type="entry name" value="INNER MEMBRANE PROTEIN YHAH-RELATED"/>
    <property type="match status" value="1"/>
</dbReference>
<dbReference type="Proteomes" id="UP000184109">
    <property type="component" value="Unassembled WGS sequence"/>
</dbReference>
<dbReference type="Pfam" id="PF05656">
    <property type="entry name" value="DUF805"/>
    <property type="match status" value="1"/>
</dbReference>
<keyword evidence="2" id="KW-1133">Transmembrane helix</keyword>
<feature type="transmembrane region" description="Helical" evidence="2">
    <location>
        <begin position="23"/>
        <end position="43"/>
    </location>
</feature>